<name>A0ACD3QEF9_LARCR</name>
<protein>
    <submittedName>
        <fullName evidence="1">Uncharacterized protein</fullName>
    </submittedName>
</protein>
<evidence type="ECO:0000313" key="1">
    <source>
        <dbReference type="EMBL" id="TMS05646.1"/>
    </source>
</evidence>
<dbReference type="Proteomes" id="UP000793456">
    <property type="component" value="Chromosome XX"/>
</dbReference>
<sequence>MPAASTMTGGRALLLCTNTDNCIYQSVNGLQCCGLKVGEAPSSAVPQRQEVCGSPGDRNRKDNTVSTKHPLSPLFSLSDSPGSS</sequence>
<gene>
    <name evidence="1" type="ORF">E3U43_004896</name>
</gene>
<dbReference type="EMBL" id="CM011693">
    <property type="protein sequence ID" value="TMS05646.1"/>
    <property type="molecule type" value="Genomic_DNA"/>
</dbReference>
<reference evidence="1" key="1">
    <citation type="submission" date="2018-11" db="EMBL/GenBank/DDBJ databases">
        <title>The sequence and de novo assembly of Larimichthys crocea genome using PacBio and Hi-C technologies.</title>
        <authorList>
            <person name="Xu P."/>
            <person name="Chen B."/>
            <person name="Zhou Z."/>
            <person name="Ke Q."/>
            <person name="Wu Y."/>
            <person name="Bai H."/>
            <person name="Pu F."/>
        </authorList>
    </citation>
    <scope>NUCLEOTIDE SEQUENCE</scope>
    <source>
        <tissue evidence="1">Muscle</tissue>
    </source>
</reference>
<proteinExistence type="predicted"/>
<keyword evidence="2" id="KW-1185">Reference proteome</keyword>
<comment type="caution">
    <text evidence="1">The sequence shown here is derived from an EMBL/GenBank/DDBJ whole genome shotgun (WGS) entry which is preliminary data.</text>
</comment>
<accession>A0ACD3QEF9</accession>
<organism evidence="1 2">
    <name type="scientific">Larimichthys crocea</name>
    <name type="common">Large yellow croaker</name>
    <name type="synonym">Pseudosciaena crocea</name>
    <dbReference type="NCBI Taxonomy" id="215358"/>
    <lineage>
        <taxon>Eukaryota</taxon>
        <taxon>Metazoa</taxon>
        <taxon>Chordata</taxon>
        <taxon>Craniata</taxon>
        <taxon>Vertebrata</taxon>
        <taxon>Euteleostomi</taxon>
        <taxon>Actinopterygii</taxon>
        <taxon>Neopterygii</taxon>
        <taxon>Teleostei</taxon>
        <taxon>Neoteleostei</taxon>
        <taxon>Acanthomorphata</taxon>
        <taxon>Eupercaria</taxon>
        <taxon>Sciaenidae</taxon>
        <taxon>Larimichthys</taxon>
    </lineage>
</organism>
<evidence type="ECO:0000313" key="2">
    <source>
        <dbReference type="Proteomes" id="UP000793456"/>
    </source>
</evidence>